<dbReference type="Pfam" id="PF03382">
    <property type="entry name" value="DUF285"/>
    <property type="match status" value="8"/>
</dbReference>
<keyword evidence="6" id="KW-1185">Reference proteome</keyword>
<dbReference type="PANTHER" id="PTHR46343">
    <property type="entry name" value="HYR DOMAIN-CONTAINING PROTEIN"/>
    <property type="match status" value="1"/>
</dbReference>
<proteinExistence type="predicted"/>
<dbReference type="PROSITE" id="PS50093">
    <property type="entry name" value="PKD"/>
    <property type="match status" value="1"/>
</dbReference>
<dbReference type="PANTHER" id="PTHR46343:SF2">
    <property type="entry name" value="SUSHI_VON WILLEBRAND FACTOR TYPE A_EGF_PENTRAXIN DOMAIN-CONTAINING 1"/>
    <property type="match status" value="1"/>
</dbReference>
<comment type="caution">
    <text evidence="5">The sequence shown here is derived from an EMBL/GenBank/DDBJ whole genome shotgun (WGS) entry which is preliminary data.</text>
</comment>
<dbReference type="InterPro" id="IPR000601">
    <property type="entry name" value="PKD_dom"/>
</dbReference>
<evidence type="ECO:0000256" key="1">
    <source>
        <dbReference type="ARBA" id="ARBA00022737"/>
    </source>
</evidence>
<feature type="domain" description="HYR" evidence="4">
    <location>
        <begin position="333"/>
        <end position="416"/>
    </location>
</feature>
<feature type="chain" id="PRO_5046662670" evidence="2">
    <location>
        <begin position="25"/>
        <end position="3828"/>
    </location>
</feature>
<organism evidence="5 6">
    <name type="scientific">Jejuia spongiicola</name>
    <dbReference type="NCBI Taxonomy" id="2942207"/>
    <lineage>
        <taxon>Bacteria</taxon>
        <taxon>Pseudomonadati</taxon>
        <taxon>Bacteroidota</taxon>
        <taxon>Flavobacteriia</taxon>
        <taxon>Flavobacteriales</taxon>
        <taxon>Flavobacteriaceae</taxon>
        <taxon>Jejuia</taxon>
    </lineage>
</organism>
<dbReference type="Gene3D" id="2.60.40.10">
    <property type="entry name" value="Immunoglobulins"/>
    <property type="match status" value="2"/>
</dbReference>
<feature type="domain" description="PKD" evidence="3">
    <location>
        <begin position="1291"/>
        <end position="1353"/>
    </location>
</feature>
<evidence type="ECO:0000259" key="3">
    <source>
        <dbReference type="PROSITE" id="PS50093"/>
    </source>
</evidence>
<evidence type="ECO:0000259" key="4">
    <source>
        <dbReference type="PROSITE" id="PS50825"/>
    </source>
</evidence>
<dbReference type="RefSeq" id="WP_249972400.1">
    <property type="nucleotide sequence ID" value="NZ_JAMFLZ010000002.1"/>
</dbReference>
<dbReference type="InterPro" id="IPR043555">
    <property type="entry name" value="SRPX-like"/>
</dbReference>
<evidence type="ECO:0000313" key="5">
    <source>
        <dbReference type="EMBL" id="MCL6294525.1"/>
    </source>
</evidence>
<dbReference type="SUPFAM" id="SSF49299">
    <property type="entry name" value="PKD domain"/>
    <property type="match status" value="2"/>
</dbReference>
<keyword evidence="1" id="KW-0677">Repeat</keyword>
<gene>
    <name evidence="5" type="ORF">M3P09_05940</name>
</gene>
<feature type="domain" description="HYR" evidence="4">
    <location>
        <begin position="717"/>
        <end position="804"/>
    </location>
</feature>
<accession>A0ABT0QC20</accession>
<name>A0ABT0QC20_9FLAO</name>
<dbReference type="InterPro" id="IPR011889">
    <property type="entry name" value="Liste_lipo_26"/>
</dbReference>
<dbReference type="InterPro" id="IPR035986">
    <property type="entry name" value="PKD_dom_sf"/>
</dbReference>
<evidence type="ECO:0000313" key="6">
    <source>
        <dbReference type="Proteomes" id="UP001165381"/>
    </source>
</evidence>
<dbReference type="InterPro" id="IPR003410">
    <property type="entry name" value="HYR_dom"/>
</dbReference>
<evidence type="ECO:0000256" key="2">
    <source>
        <dbReference type="SAM" id="SignalP"/>
    </source>
</evidence>
<dbReference type="NCBIfam" id="TIGR02167">
    <property type="entry name" value="Liste_lipo_26"/>
    <property type="match status" value="14"/>
</dbReference>
<dbReference type="InterPro" id="IPR005046">
    <property type="entry name" value="DUF285"/>
</dbReference>
<dbReference type="CDD" id="cd00146">
    <property type="entry name" value="PKD"/>
    <property type="match status" value="1"/>
</dbReference>
<keyword evidence="2" id="KW-0732">Signal</keyword>
<feature type="signal peptide" evidence="2">
    <location>
        <begin position="1"/>
        <end position="24"/>
    </location>
</feature>
<dbReference type="InterPro" id="IPR013783">
    <property type="entry name" value="Ig-like_fold"/>
</dbReference>
<dbReference type="Proteomes" id="UP001165381">
    <property type="component" value="Unassembled WGS sequence"/>
</dbReference>
<protein>
    <submittedName>
        <fullName evidence="5">BspA family leucine-rich repeat surface protein</fullName>
    </submittedName>
</protein>
<reference evidence="5" key="1">
    <citation type="submission" date="2022-05" db="EMBL/GenBank/DDBJ databases">
        <authorList>
            <person name="Park J.-S."/>
        </authorList>
    </citation>
    <scope>NUCLEOTIDE SEQUENCE</scope>
    <source>
        <strain evidence="5">2012CJ34-3</strain>
    </source>
</reference>
<dbReference type="Pfam" id="PF02494">
    <property type="entry name" value="HYR"/>
    <property type="match status" value="2"/>
</dbReference>
<dbReference type="EMBL" id="JAMFLZ010000002">
    <property type="protein sequence ID" value="MCL6294525.1"/>
    <property type="molecule type" value="Genomic_DNA"/>
</dbReference>
<dbReference type="PROSITE" id="PS50825">
    <property type="entry name" value="HYR"/>
    <property type="match status" value="2"/>
</dbReference>
<sequence>MKATPPLIYIVLFVFSFSIQSVNAQCTPINDIGQFNQNDTRKTTLASGVQGQTFIASCSGNIVGVTFSTDYAETTTTARVAVGNDTDGQRTKSFTLFASTNERRTYTVTFGGYAVTAGEMYFFKLFDGEGANLTEKSGSPYPSGNMFEGNEDFTNSDLKFIVHYEGADTFAPVAQCKSIEINLDSNGQYTLTPEEINDGSYDIGISGIASMAVSPNTFECSDIEDQHNVTLTVTDGNGLTDTCTTFVYVRSKISPGLQCSDIIVNAAPGACRAIVDLEAYNNITFNNTICVIASEAYTGMPFGGYPVGSTAITYEVETAGGINESCTFNVIVEDTEAPVINNCPGAITLLENQILPTPSISADDNCSASNELTLVRIDNGPAFGTVPTTNFTVQLALEDSAGNQSSVCSYNVIVDTAPVLSCESSITIPAEGTLNVTPEIVGQATNDLSEAISFAFGTGTEVSVVLDSNSPTDELISSFPVFGYQLFELKPPATGNYTLTVSGDQSSTLFIWEDAFNPNAGNYYDRDGYLNVVEFTSNGNIDTPNGTNTLMLQSSKTYYASVIRNDGNNTGNFNGTLAFSSEMMYLNSPDIPIDCADIGSSIPINLYAFESNGQSSNCMVDLAIEASGPIISGCETINESIDEISIVLSDGSCGGILEGIVLTAEPGSPCTTIPDGLVQTSALGIGDVFPVGRSIVSYTATDNLGNTTSCSFEVQVIETVAPEFTNCPEDITVPITPGSAGAVVTFTDLVATDNCGSSEDLEITQTSGLPSGSFFPVGVTQQTFEVTDGFNKGVLCSFTITVEDTNSPVINCQDVAVGEYPDVATGYVITPSDFDNGSTDDSGQLHFLTENNTFYLNIDTSNNEDLGKYYEPSTFTVPFTRNYTFDFDIEIEDNGVTGAESQFTYHIWDYPPTADELAERQGYIGGATIDSETNTIVGGSNTYFMYPNTVYYLYVYGADVTSSTFQSLTGTITTNTNNIRSSLPIIIGCDSPSTLDVTLYATDAAANTATCSASVSNIDCADPVVLRIETASDNQNFNLPLDQYSNETYAVDWGDGTYVTGYDDFTSHVYFGAGEYFIKIYGNIGGFRYDFSSTNDREALKAVESWGNNVWLSFQFAFPSCNLTLPEAPPNLSNVTKMGSAFSKAVITNPEVLGDWDVSNIISMGNMFKEVVNFNPDISTWNVSKVTNMASMFEGAIGFDQDLSTWDISSLEQAANMFNNSGLSIENYDALLIGWNTLDTNAVETAIPQGVTFGAEGINYCIANEERDNLIQNQGWTILDDGRVNCAAMDPLVTKWRTNNDGASNDNQITIRTIQGETYNYNVNWGDGTTSTGLTGDFLHTYAQPGVYEVSITGDFPGFQFNNDAEAPKIIEVSDWGDIIYRSFEGAFWGCINLQITATNAPNLSQVTSMKGTFYNAGGNLNIENWDVSNVENMSQLFNENNSFNRDISSWNVSKVTNMSEMFAFASAFNQDLSNWNVSNVTDMTAMFAFVSTFNQDIGNWNVSSVTNMSEMFTEAYTFNQDLSNWDVSNVTGMSDMFANASSFNQDLSNWDVSNVTDMSSMFANASFFNQDLGNWDISSLENAARMFENVALSTENYEALLVGWSTLDTNETQIPQDITFSAGNSTYCEALDERNTLKREFGWNITDGGVEDPSCFLNGRPFITKWSIVRARGIFISIPLPIDLPGPYNYVIDWGDGSALEHYQGRGARHGYPNRTATYEVKIYGVFPSIDFSTSDVFDQRKIIEVMQWGDIEWTTMEGAFAGCTNLEYTATDIPDLSKVTSMEDMFSGCTSLVGNDSFNNWDTSNVTNMRNTFASTNFNEDIGGWNVSNVTDMYRMFVSSKAFNQDIGGWDVSNVTNMAYMFTFSKAFNQDIGNWDISSLSDATGMFSNNTTFSTANYDALLIGWSTQDSGETIIPSGITFDAPEISYCTGESGRSQLLSQGWTIEDAGLDCSNVAFFTTKWDATNGMNITIPTSPDEVYNYIVDWGDGTSESNITGDVSHTYTTPDTYEVKIYGVFPRIDFSNSTDENKAKIIEVVQWGDILWTSMENAFSGCSNLIVTASDVPNLSNVSNLRNMFFQCSNFNSDINNWDVSNVTNMQAMFYGCSNFNSDINNWDVSNVTHMNSMFYGCADFNQPLNDWDVSNVTHMNSMFAFATSFDQNLGDWDITSFDQVFSMFDGVTLSTENYDALLIGWATQEVGEGPIPSSLSFNGGGSKYCDGEAARTELSSAYDWSIVDGNQDLLCGIEPFITTWKTTTPFDIITIPTTGSGYNYIVDWGDGIISTGLTGDASHTYPTPDTYEVKIYGDFPRIYFYSSDQSNRNKLESIEQWGDIEWASMNRAFYGCENLKITNPDIDEPDLSNVTSIESMFIDCINFDGDISNWDVSNIIYMDHMFNGCINFNQPLNNWDVSNVIGMSNMFSGATSFDQNLGDWDITNLQYGAEMFTNVTLSTENYDALLIGWSTQEAGEGPIPTDLELNAGGSQYCLGGDAKTLLEGLGWDIYDNGLDFTCPSSNFSPFITKWNVEAGESITIPTVGDGYNYTVDWGDGIISTGLTGDAFHTYVSEEEYEVKIYGDFPRIYFPNSDESIDKIVDVIQWGDIQWTSMEEAFNNCSNLNISATDAPDLSNVTSMSVMFRGCSSLVGTPAFNNWDVSGVTTMNAMFGLAASFNQPLGNWQTGNVINMAGMFLGATSFNQDIGHWDVSNVTDMSAMFLGANSFNQDLGDWDISNITNMGNMLLNVQLSISNYDALLIGWAEDTSDGGAGDGIDDVPSNVIFGANLSNYCLGEDARTELLNLGWTINDGAKECSNLSFVTRWETTAPNQTITLPIVPNGSVIIIWGDGSAEPVSNNNPTHQYSEVRDDYIITVIGRIESIKFGNTGSESNILEIMAWGDNPSWNTMEEAFFLCQNLDITATDTPNLSNVSSMELMFAGCENLVGTPAFNDWDVSNVTNMKDMFISAILFNQPLDQWNVSNVSNMSSMFFGAETFNQDIGNWNVSTVSNMSSMFLGAGAFNQNLGAWDISSLSNASNMLTSAQLSIENYDNTLIGWATLDVDEAQIPQNATFSGGSNQYCFAEDARNDLEIMYGWNITDGGQNTQCSGEEAFITKWQLEDDDLEFTFPIVEGETYYYQIDWGDGSPVQTTTEALTHDYALTDGNGGVKTIAIKGIFPRVRIAPYIDSGFGPELDTSSAILEKIVEISQWGNIQWSSMEEAFAFCENLDVTATDTPNLSQVTSIKAMFQSCNSLVGTSAFNNWDTFNIINMEELFLDAFSFNQAIGNWNVGNVELMSSMFSGALEFNQPIENWNVSNVTSMVSMFRRASNFNQPLADWNVSNVIEMERMFSTSTKFNQDLNDWDVSNVKNMEGMFSAALAFNQPLNNWQTGNVLNMKGMFEFAENFNQDLNDWDVSNVSNMAFMFNSASNFNQSLSNWDLSSINISFNGIFLHTNLDRSNYDATLIGWAEDTSDGGAGDGVDDIPQSSNTSFISLNSSPLIYCDGESARQALIDDYGWSITGDTKDCSDFVVVSPKVYLQGASLKPNLGEENLMRDDLRVNDLIPITSPYADMLQGGSVLNVAGSRAMVDWIWVELRDVSDPTIVVAGKSAILQRDGTIQSEEYFEKIPDVRFDNVPAGDYYVAVKHRNHLGIMSANTVALSVSPTEVDFTDGSVPTYGINAQIDLSFTGAGPMAMLAGDADGNGFVNISGTGDSGKLSTKLYSEPDNTAFSLSYTGIEGYYNEDLDMDGKVLYSAGGDFTQLQTMMYTHPGNTGFSLSFSGYTTQLPIGVTTSKSLTTKEVVKTPKTITVEYIEINDKLEKESTFITYPVKH</sequence>